<feature type="region of interest" description="Disordered" evidence="2">
    <location>
        <begin position="73"/>
        <end position="180"/>
    </location>
</feature>
<feature type="domain" description="UFSP1/2/DUB catalytic" evidence="3">
    <location>
        <begin position="222"/>
        <end position="453"/>
    </location>
</feature>
<evidence type="ECO:0000256" key="2">
    <source>
        <dbReference type="SAM" id="MobiDB-lite"/>
    </source>
</evidence>
<dbReference type="Gene3D" id="3.90.70.130">
    <property type="match status" value="1"/>
</dbReference>
<evidence type="ECO:0000313" key="5">
    <source>
        <dbReference type="Proteomes" id="UP000253153"/>
    </source>
</evidence>
<organism evidence="4 5">
    <name type="scientific">Fusarium coffeatum</name>
    <dbReference type="NCBI Taxonomy" id="231269"/>
    <lineage>
        <taxon>Eukaryota</taxon>
        <taxon>Fungi</taxon>
        <taxon>Dikarya</taxon>
        <taxon>Ascomycota</taxon>
        <taxon>Pezizomycotina</taxon>
        <taxon>Sordariomycetes</taxon>
        <taxon>Hypocreomycetidae</taxon>
        <taxon>Hypocreales</taxon>
        <taxon>Nectriaceae</taxon>
        <taxon>Fusarium</taxon>
        <taxon>Fusarium incarnatum-equiseti species complex</taxon>
    </lineage>
</organism>
<dbReference type="AlphaFoldDB" id="A0A366R2T3"/>
<dbReference type="Proteomes" id="UP000253153">
    <property type="component" value="Unassembled WGS sequence"/>
</dbReference>
<feature type="compositionally biased region" description="Basic and acidic residues" evidence="2">
    <location>
        <begin position="145"/>
        <end position="156"/>
    </location>
</feature>
<proteinExistence type="predicted"/>
<protein>
    <recommendedName>
        <fullName evidence="3">UFSP1/2/DUB catalytic domain-containing protein</fullName>
    </recommendedName>
</protein>
<dbReference type="RefSeq" id="XP_031012790.1">
    <property type="nucleotide sequence ID" value="XM_031163212.1"/>
</dbReference>
<accession>A0A366R2T3</accession>
<dbReference type="EMBL" id="QKXC01000215">
    <property type="protein sequence ID" value="RBR11461.1"/>
    <property type="molecule type" value="Genomic_DNA"/>
</dbReference>
<sequence>MPDTNPCPFCGFEPEQGEPELLLQHIEKHHPDGEQSPFTDNAEAVVCREDGCGELVQLDELAFHLELHELEAQGATPEPGPGSEPEPAAEKAPSRHRKSATATRERSRKQKTSAIQAMKDLLTGHSSRSSHSRESTSSRTRHKTKREEAGITKSPDRGSSSRTRHGERRRKSGRLGRSELGRFAHEKKMPPWLVDLLEKDGQVVNNDILPVLIQLLEQNPSTQYAYVCRPAVQHISKLKQEGGFCGYRNIQMLTSDIISAKTPGSQHFGESFPNIFQIQNLIENAWDSGINAQGRAETGGIRGTRKYIGTPEVVYPACSVQAFKDPERGRSKQHLFEAIERYFQGGVTSVEDRIHCTNLPPIYLQHPGKMREPFTESARAKIGTGHSLTIVGFEKQMDGHTNLLVFDPSFRDSTKIRDLVGKTFRLKGSSIDGLLKPYRRGSHYFRRHNQYEVLYLTKYASVA</sequence>
<name>A0A366R2T3_9HYPO</name>
<evidence type="ECO:0000259" key="3">
    <source>
        <dbReference type="Pfam" id="PF07910"/>
    </source>
</evidence>
<keyword evidence="1" id="KW-0378">Hydrolase</keyword>
<dbReference type="GO" id="GO:0016787">
    <property type="term" value="F:hydrolase activity"/>
    <property type="evidence" value="ECO:0007669"/>
    <property type="project" value="UniProtKB-KW"/>
</dbReference>
<dbReference type="InterPro" id="IPR012462">
    <property type="entry name" value="UFSP1/2_DUB_cat"/>
</dbReference>
<reference evidence="4 5" key="1">
    <citation type="submission" date="2018-06" db="EMBL/GenBank/DDBJ databases">
        <title>Fusarium incarnatum-equiseti species complex species 28.</title>
        <authorList>
            <person name="Gardiner D.M."/>
        </authorList>
    </citation>
    <scope>NUCLEOTIDE SEQUENCE [LARGE SCALE GENOMIC DNA]</scope>
    <source>
        <strain evidence="4 5">FIESC_28</strain>
    </source>
</reference>
<dbReference type="GeneID" id="41998508"/>
<comment type="caution">
    <text evidence="4">The sequence shown here is derived from an EMBL/GenBank/DDBJ whole genome shotgun (WGS) entry which is preliminary data.</text>
</comment>
<gene>
    <name evidence="4" type="ORF">FIESC28_09075</name>
</gene>
<dbReference type="OrthoDB" id="288987at2759"/>
<evidence type="ECO:0000313" key="4">
    <source>
        <dbReference type="EMBL" id="RBR11461.1"/>
    </source>
</evidence>
<dbReference type="Pfam" id="PF07910">
    <property type="entry name" value="Peptidase_C78"/>
    <property type="match status" value="1"/>
</dbReference>
<keyword evidence="5" id="KW-1185">Reference proteome</keyword>
<feature type="compositionally biased region" description="Basic residues" evidence="2">
    <location>
        <begin position="162"/>
        <end position="174"/>
    </location>
</feature>
<evidence type="ECO:0000256" key="1">
    <source>
        <dbReference type="ARBA" id="ARBA00022801"/>
    </source>
</evidence>